<organism evidence="9 10">
    <name type="scientific">Armillaria ostoyae</name>
    <name type="common">Armillaria root rot fungus</name>
    <dbReference type="NCBI Taxonomy" id="47428"/>
    <lineage>
        <taxon>Eukaryota</taxon>
        <taxon>Fungi</taxon>
        <taxon>Dikarya</taxon>
        <taxon>Basidiomycota</taxon>
        <taxon>Agaricomycotina</taxon>
        <taxon>Agaricomycetes</taxon>
        <taxon>Agaricomycetidae</taxon>
        <taxon>Agaricales</taxon>
        <taxon>Marasmiineae</taxon>
        <taxon>Physalacriaceae</taxon>
        <taxon>Armillaria</taxon>
    </lineage>
</organism>
<feature type="compositionally biased region" description="Low complexity" evidence="8">
    <location>
        <begin position="82"/>
        <end position="108"/>
    </location>
</feature>
<sequence length="325" mass="36237">MILRQLPRLCRSLSTEVYHLPSSSTSIIPLVTREVEAQPIPNGARSISLAHPKDPAAQLPHSLSDSPSSSKSQPPPPPSPTTTPTMDSALSQVESPSVPSKVESKGPVYSQPPFHTHAFFTVLEKTFPTPTARGLMRATRALLVDRVGRVRREGLTAKDLDNQAYLFRAALSELRSEITMTTKNDIAAMKSSGTVLRREVDKLDVKMKEDLGFLKHEIQMELDSRKNEVKEQFKRQDISVEEMLNKFIVEVSTLRTVVEEVKWDNTRRAVLTLFGFVAVFLTFMELRPKPPPTPPAPASRHIPPPRPSNPVHETGDGLEKIDWVT</sequence>
<feature type="compositionally biased region" description="Basic and acidic residues" evidence="8">
    <location>
        <begin position="313"/>
        <end position="325"/>
    </location>
</feature>
<dbReference type="Gene3D" id="1.20.5.340">
    <property type="match status" value="1"/>
</dbReference>
<dbReference type="GO" id="GO:0016020">
    <property type="term" value="C:membrane"/>
    <property type="evidence" value="ECO:0007669"/>
    <property type="project" value="UniProtKB-SubCell"/>
</dbReference>
<feature type="compositionally biased region" description="Pro residues" evidence="8">
    <location>
        <begin position="290"/>
        <end position="308"/>
    </location>
</feature>
<dbReference type="InterPro" id="IPR024461">
    <property type="entry name" value="CCDC90-like"/>
</dbReference>
<evidence type="ECO:0000313" key="10">
    <source>
        <dbReference type="Proteomes" id="UP000219338"/>
    </source>
</evidence>
<feature type="region of interest" description="Disordered" evidence="8">
    <location>
        <begin position="44"/>
        <end position="109"/>
    </location>
</feature>
<keyword evidence="5" id="KW-0175">Coiled coil</keyword>
<reference evidence="10" key="1">
    <citation type="journal article" date="2017" name="Nat. Ecol. Evol.">
        <title>Genome expansion and lineage-specific genetic innovations in the forest pathogenic fungi Armillaria.</title>
        <authorList>
            <person name="Sipos G."/>
            <person name="Prasanna A.N."/>
            <person name="Walter M.C."/>
            <person name="O'Connor E."/>
            <person name="Balint B."/>
            <person name="Krizsan K."/>
            <person name="Kiss B."/>
            <person name="Hess J."/>
            <person name="Varga T."/>
            <person name="Slot J."/>
            <person name="Riley R."/>
            <person name="Boka B."/>
            <person name="Rigling D."/>
            <person name="Barry K."/>
            <person name="Lee J."/>
            <person name="Mihaltcheva S."/>
            <person name="LaButti K."/>
            <person name="Lipzen A."/>
            <person name="Waldron R."/>
            <person name="Moloney N.M."/>
            <person name="Sperisen C."/>
            <person name="Kredics L."/>
            <person name="Vagvoelgyi C."/>
            <person name="Patrignani A."/>
            <person name="Fitzpatrick D."/>
            <person name="Nagy I."/>
            <person name="Doyle S."/>
            <person name="Anderson J.B."/>
            <person name="Grigoriev I.V."/>
            <person name="Gueldener U."/>
            <person name="Muensterkoetter M."/>
            <person name="Nagy L.G."/>
        </authorList>
    </citation>
    <scope>NUCLEOTIDE SEQUENCE [LARGE SCALE GENOMIC DNA]</scope>
    <source>
        <strain evidence="10">C18/9</strain>
    </source>
</reference>
<comment type="subcellular location">
    <subcellularLocation>
        <location evidence="2">Membrane</location>
    </subcellularLocation>
    <subcellularLocation>
        <location evidence="1">Mitochondrion</location>
    </subcellularLocation>
</comment>
<dbReference type="OrthoDB" id="1552at2759"/>
<evidence type="ECO:0000256" key="8">
    <source>
        <dbReference type="SAM" id="MobiDB-lite"/>
    </source>
</evidence>
<dbReference type="PANTHER" id="PTHR14360">
    <property type="entry name" value="PROTEIN FMP32, MITOCHONDRIAL"/>
    <property type="match status" value="1"/>
</dbReference>
<feature type="compositionally biased region" description="Low complexity" evidence="8">
    <location>
        <begin position="60"/>
        <end position="72"/>
    </location>
</feature>
<dbReference type="STRING" id="47428.A0A284QZM9"/>
<protein>
    <recommendedName>
        <fullName evidence="11">DUF1640 domain-containing protein</fullName>
    </recommendedName>
</protein>
<gene>
    <name evidence="9" type="ORF">ARMOST_05250</name>
</gene>
<dbReference type="GO" id="GO:0005739">
    <property type="term" value="C:mitochondrion"/>
    <property type="evidence" value="ECO:0007669"/>
    <property type="project" value="UniProtKB-SubCell"/>
</dbReference>
<evidence type="ECO:0000256" key="4">
    <source>
        <dbReference type="ARBA" id="ARBA00022989"/>
    </source>
</evidence>
<evidence type="ECO:0000256" key="7">
    <source>
        <dbReference type="ARBA" id="ARBA00023136"/>
    </source>
</evidence>
<evidence type="ECO:0000256" key="3">
    <source>
        <dbReference type="ARBA" id="ARBA00022692"/>
    </source>
</evidence>
<accession>A0A284QZM9</accession>
<name>A0A284QZM9_ARMOS</name>
<evidence type="ECO:0000313" key="9">
    <source>
        <dbReference type="EMBL" id="SJL01926.1"/>
    </source>
</evidence>
<evidence type="ECO:0000256" key="1">
    <source>
        <dbReference type="ARBA" id="ARBA00004173"/>
    </source>
</evidence>
<proteinExistence type="predicted"/>
<dbReference type="Proteomes" id="UP000219338">
    <property type="component" value="Unassembled WGS sequence"/>
</dbReference>
<keyword evidence="10" id="KW-1185">Reference proteome</keyword>
<evidence type="ECO:0000256" key="6">
    <source>
        <dbReference type="ARBA" id="ARBA00023128"/>
    </source>
</evidence>
<dbReference type="Pfam" id="PF07798">
    <property type="entry name" value="CCDC90-like"/>
    <property type="match status" value="1"/>
</dbReference>
<dbReference type="OMA" id="TSAFMII"/>
<keyword evidence="6" id="KW-0496">Mitochondrion</keyword>
<keyword evidence="4" id="KW-1133">Transmembrane helix</keyword>
<dbReference type="PANTHER" id="PTHR14360:SF12">
    <property type="entry name" value="MOZ PROTEIN REPRESENTS A CHROMATIN-ASSOCIATED ACETYLTRANSFERASE"/>
    <property type="match status" value="1"/>
</dbReference>
<evidence type="ECO:0008006" key="11">
    <source>
        <dbReference type="Google" id="ProtNLM"/>
    </source>
</evidence>
<evidence type="ECO:0000256" key="2">
    <source>
        <dbReference type="ARBA" id="ARBA00004370"/>
    </source>
</evidence>
<evidence type="ECO:0000256" key="5">
    <source>
        <dbReference type="ARBA" id="ARBA00023054"/>
    </source>
</evidence>
<feature type="region of interest" description="Disordered" evidence="8">
    <location>
        <begin position="290"/>
        <end position="325"/>
    </location>
</feature>
<dbReference type="AlphaFoldDB" id="A0A284QZM9"/>
<keyword evidence="3" id="KW-0812">Transmembrane</keyword>
<keyword evidence="7" id="KW-0472">Membrane</keyword>
<dbReference type="EMBL" id="FUEG01000003">
    <property type="protein sequence ID" value="SJL01926.1"/>
    <property type="molecule type" value="Genomic_DNA"/>
</dbReference>